<organism evidence="1 2">
    <name type="scientific">Sphingobacterium deserti</name>
    <dbReference type="NCBI Taxonomy" id="1229276"/>
    <lineage>
        <taxon>Bacteria</taxon>
        <taxon>Pseudomonadati</taxon>
        <taxon>Bacteroidota</taxon>
        <taxon>Sphingobacteriia</taxon>
        <taxon>Sphingobacteriales</taxon>
        <taxon>Sphingobacteriaceae</taxon>
        <taxon>Sphingobacterium</taxon>
    </lineage>
</organism>
<comment type="caution">
    <text evidence="1">The sequence shown here is derived from an EMBL/GenBank/DDBJ whole genome shotgun (WGS) entry which is preliminary data.</text>
</comment>
<dbReference type="EMBL" id="JJMU01000024">
    <property type="protein sequence ID" value="KGE14489.1"/>
    <property type="molecule type" value="Genomic_DNA"/>
</dbReference>
<reference evidence="2" key="1">
    <citation type="submission" date="2014-04" db="EMBL/GenBank/DDBJ databases">
        <title>Whole-Genome optical mapping and complete genome sequence of Sphingobacterium deserti sp. nov., a new spaces isolated from desert in the west of China.</title>
        <authorList>
            <person name="Teng C."/>
            <person name="Zhou Z."/>
            <person name="Li X."/>
            <person name="Chen M."/>
            <person name="Lin M."/>
            <person name="Wang L."/>
            <person name="Su S."/>
            <person name="Zhang C."/>
            <person name="Zhang W."/>
        </authorList>
    </citation>
    <scope>NUCLEOTIDE SEQUENCE [LARGE SCALE GENOMIC DNA]</scope>
    <source>
        <strain evidence="2">ACCC05744</strain>
    </source>
</reference>
<gene>
    <name evidence="1" type="ORF">DI53_1518</name>
</gene>
<protein>
    <submittedName>
        <fullName evidence="1">Uncharacterized protein</fullName>
    </submittedName>
</protein>
<evidence type="ECO:0000313" key="1">
    <source>
        <dbReference type="EMBL" id="KGE14489.1"/>
    </source>
</evidence>
<sequence>MIKCTIYPANGKNSHMDLTKINMMVGRADRI</sequence>
<reference evidence="1 2" key="2">
    <citation type="journal article" date="2015" name="PLoS ONE">
        <title>Whole-Genome Optical Mapping and Finished Genome Sequence of Sphingobacterium deserti sp. nov., a New Species Isolated from the Western Desert of China.</title>
        <authorList>
            <person name="Teng C."/>
            <person name="Zhou Z."/>
            <person name="Molnar I."/>
            <person name="Li X."/>
            <person name="Tang R."/>
            <person name="Chen M."/>
            <person name="Wang L."/>
            <person name="Su S."/>
            <person name="Zhang W."/>
            <person name="Lin M."/>
        </authorList>
    </citation>
    <scope>NUCLEOTIDE SEQUENCE [LARGE SCALE GENOMIC DNA]</scope>
    <source>
        <strain evidence="2">ACCC05744</strain>
    </source>
</reference>
<proteinExistence type="predicted"/>
<dbReference type="Proteomes" id="UP000031802">
    <property type="component" value="Unassembled WGS sequence"/>
</dbReference>
<keyword evidence="2" id="KW-1185">Reference proteome</keyword>
<evidence type="ECO:0000313" key="2">
    <source>
        <dbReference type="Proteomes" id="UP000031802"/>
    </source>
</evidence>
<accession>A0A0B8T7K7</accession>
<dbReference type="AlphaFoldDB" id="A0A0B8T7K7"/>
<name>A0A0B8T7K7_9SPHI</name>